<dbReference type="PANTHER" id="PTHR23155:SF1193">
    <property type="entry name" value="DISEASE RESISTANCE PROTEIN RPP13-RELATED"/>
    <property type="match status" value="1"/>
</dbReference>
<proteinExistence type="predicted"/>
<sequence>MVGKCANLPLAISLLRGILSNRKSNEEWGLVNQNISGVENLKNKIQKVMYLSYLDLPYYLKPCFLYMGMYKEDEVITAIDQCLM</sequence>
<name>A0ABD1GIV5_SALDI</name>
<keyword evidence="1" id="KW-0433">Leucine-rich repeat</keyword>
<reference evidence="2 3" key="1">
    <citation type="submission" date="2024-06" db="EMBL/GenBank/DDBJ databases">
        <title>A chromosome level genome sequence of Diviner's sage (Salvia divinorum).</title>
        <authorList>
            <person name="Ford S.A."/>
            <person name="Ro D.-K."/>
            <person name="Ness R.W."/>
            <person name="Phillips M.A."/>
        </authorList>
    </citation>
    <scope>NUCLEOTIDE SEQUENCE [LARGE SCALE GENOMIC DNA]</scope>
    <source>
        <strain evidence="2">SAF-2024a</strain>
        <tissue evidence="2">Leaf</tissue>
    </source>
</reference>
<dbReference type="EMBL" id="JBEAFC010000008">
    <property type="protein sequence ID" value="KAL1542978.1"/>
    <property type="molecule type" value="Genomic_DNA"/>
</dbReference>
<organism evidence="2 3">
    <name type="scientific">Salvia divinorum</name>
    <name type="common">Maria pastora</name>
    <name type="synonym">Diviner's sage</name>
    <dbReference type="NCBI Taxonomy" id="28513"/>
    <lineage>
        <taxon>Eukaryota</taxon>
        <taxon>Viridiplantae</taxon>
        <taxon>Streptophyta</taxon>
        <taxon>Embryophyta</taxon>
        <taxon>Tracheophyta</taxon>
        <taxon>Spermatophyta</taxon>
        <taxon>Magnoliopsida</taxon>
        <taxon>eudicotyledons</taxon>
        <taxon>Gunneridae</taxon>
        <taxon>Pentapetalae</taxon>
        <taxon>asterids</taxon>
        <taxon>lamiids</taxon>
        <taxon>Lamiales</taxon>
        <taxon>Lamiaceae</taxon>
        <taxon>Nepetoideae</taxon>
        <taxon>Mentheae</taxon>
        <taxon>Salviinae</taxon>
        <taxon>Salvia</taxon>
        <taxon>Salvia subgen. Calosphace</taxon>
    </lineage>
</organism>
<protein>
    <submittedName>
        <fullName evidence="2">Disease resistance protein</fullName>
    </submittedName>
</protein>
<dbReference type="InterPro" id="IPR027417">
    <property type="entry name" value="P-loop_NTPase"/>
</dbReference>
<evidence type="ECO:0000313" key="3">
    <source>
        <dbReference type="Proteomes" id="UP001567538"/>
    </source>
</evidence>
<dbReference type="SUPFAM" id="SSF52540">
    <property type="entry name" value="P-loop containing nucleoside triphosphate hydrolases"/>
    <property type="match status" value="1"/>
</dbReference>
<comment type="caution">
    <text evidence="2">The sequence shown here is derived from an EMBL/GenBank/DDBJ whole genome shotgun (WGS) entry which is preliminary data.</text>
</comment>
<dbReference type="InterPro" id="IPR042197">
    <property type="entry name" value="Apaf_helical"/>
</dbReference>
<accession>A0ABD1GIV5</accession>
<evidence type="ECO:0000256" key="1">
    <source>
        <dbReference type="ARBA" id="ARBA00022614"/>
    </source>
</evidence>
<dbReference type="PANTHER" id="PTHR23155">
    <property type="entry name" value="DISEASE RESISTANCE PROTEIN RP"/>
    <property type="match status" value="1"/>
</dbReference>
<dbReference type="Proteomes" id="UP001567538">
    <property type="component" value="Unassembled WGS sequence"/>
</dbReference>
<dbReference type="InterPro" id="IPR044974">
    <property type="entry name" value="Disease_R_plants"/>
</dbReference>
<dbReference type="AlphaFoldDB" id="A0ABD1GIV5"/>
<dbReference type="Gene3D" id="1.10.8.430">
    <property type="entry name" value="Helical domain of apoptotic protease-activating factors"/>
    <property type="match status" value="1"/>
</dbReference>
<gene>
    <name evidence="2" type="ORF">AAHA92_20007</name>
</gene>
<evidence type="ECO:0000313" key="2">
    <source>
        <dbReference type="EMBL" id="KAL1542978.1"/>
    </source>
</evidence>
<keyword evidence="3" id="KW-1185">Reference proteome</keyword>